<protein>
    <recommendedName>
        <fullName evidence="3">PiggyBac transposable element-derived protein domain-containing protein</fullName>
    </recommendedName>
</protein>
<dbReference type="PANTHER" id="PTHR46599:SF3">
    <property type="entry name" value="PIGGYBAC TRANSPOSABLE ELEMENT-DERIVED PROTEIN 4"/>
    <property type="match status" value="1"/>
</dbReference>
<sequence>RQIKAGSELDLSENDSDYNYWMNNNIFIDSDIDDTDADRDYEPSCAESDSSFEARAGPSTSTPKVKNRHTARTKRDTLIHKKRPRIFPELDLSPNENSSNDEEISDHPPHNVLDQNSVDIDQPSVHDELPIVDEPSSDNDEPLPTDTPDSWMNVGPDTDFPPLPVTYGEIPGPKHMPPPQSSPLSYFYLFFTDALFSDLAKETNRYAQQYISQGLHKDNSRVQEWLPVD</sequence>
<feature type="non-terminal residue" evidence="2">
    <location>
        <position position="1"/>
    </location>
</feature>
<name>A0A1B6LZW2_9HEMI</name>
<evidence type="ECO:0000313" key="2">
    <source>
        <dbReference type="EMBL" id="JAT29174.1"/>
    </source>
</evidence>
<dbReference type="EMBL" id="GEBQ01010803">
    <property type="protein sequence ID" value="JAT29174.1"/>
    <property type="molecule type" value="Transcribed_RNA"/>
</dbReference>
<evidence type="ECO:0008006" key="3">
    <source>
        <dbReference type="Google" id="ProtNLM"/>
    </source>
</evidence>
<gene>
    <name evidence="2" type="ORF">g.3548</name>
</gene>
<organism evidence="2">
    <name type="scientific">Graphocephala atropunctata</name>
    <dbReference type="NCBI Taxonomy" id="36148"/>
    <lineage>
        <taxon>Eukaryota</taxon>
        <taxon>Metazoa</taxon>
        <taxon>Ecdysozoa</taxon>
        <taxon>Arthropoda</taxon>
        <taxon>Hexapoda</taxon>
        <taxon>Insecta</taxon>
        <taxon>Pterygota</taxon>
        <taxon>Neoptera</taxon>
        <taxon>Paraneoptera</taxon>
        <taxon>Hemiptera</taxon>
        <taxon>Auchenorrhyncha</taxon>
        <taxon>Membracoidea</taxon>
        <taxon>Cicadellidae</taxon>
        <taxon>Cicadellinae</taxon>
        <taxon>Cicadellini</taxon>
        <taxon>Graphocephala</taxon>
    </lineage>
</organism>
<dbReference type="PANTHER" id="PTHR46599">
    <property type="entry name" value="PIGGYBAC TRANSPOSABLE ELEMENT-DERIVED PROTEIN 4"/>
    <property type="match status" value="1"/>
</dbReference>
<evidence type="ECO:0000256" key="1">
    <source>
        <dbReference type="SAM" id="MobiDB-lite"/>
    </source>
</evidence>
<dbReference type="AlphaFoldDB" id="A0A1B6LZW2"/>
<reference evidence="2" key="1">
    <citation type="submission" date="2015-11" db="EMBL/GenBank/DDBJ databases">
        <title>De novo transcriptome assembly of four potential Pierce s Disease insect vectors from Arizona vineyards.</title>
        <authorList>
            <person name="Tassone E.E."/>
        </authorList>
    </citation>
    <scope>NUCLEOTIDE SEQUENCE</scope>
</reference>
<accession>A0A1B6LZW2</accession>
<feature type="region of interest" description="Disordered" evidence="1">
    <location>
        <begin position="31"/>
        <end position="168"/>
    </location>
</feature>
<proteinExistence type="predicted"/>